<evidence type="ECO:0000256" key="1">
    <source>
        <dbReference type="SAM" id="MobiDB-lite"/>
    </source>
</evidence>
<proteinExistence type="predicted"/>
<dbReference type="AlphaFoldDB" id="A0A5C3NVT9"/>
<feature type="compositionally biased region" description="Low complexity" evidence="1">
    <location>
        <begin position="1"/>
        <end position="10"/>
    </location>
</feature>
<reference evidence="2 3" key="1">
    <citation type="journal article" date="2019" name="Nat. Ecol. Evol.">
        <title>Megaphylogeny resolves global patterns of mushroom evolution.</title>
        <authorList>
            <person name="Varga T."/>
            <person name="Krizsan K."/>
            <person name="Foldi C."/>
            <person name="Dima B."/>
            <person name="Sanchez-Garcia M."/>
            <person name="Sanchez-Ramirez S."/>
            <person name="Szollosi G.J."/>
            <person name="Szarkandi J.G."/>
            <person name="Papp V."/>
            <person name="Albert L."/>
            <person name="Andreopoulos W."/>
            <person name="Angelini C."/>
            <person name="Antonin V."/>
            <person name="Barry K.W."/>
            <person name="Bougher N.L."/>
            <person name="Buchanan P."/>
            <person name="Buyck B."/>
            <person name="Bense V."/>
            <person name="Catcheside P."/>
            <person name="Chovatia M."/>
            <person name="Cooper J."/>
            <person name="Damon W."/>
            <person name="Desjardin D."/>
            <person name="Finy P."/>
            <person name="Geml J."/>
            <person name="Haridas S."/>
            <person name="Hughes K."/>
            <person name="Justo A."/>
            <person name="Karasinski D."/>
            <person name="Kautmanova I."/>
            <person name="Kiss B."/>
            <person name="Kocsube S."/>
            <person name="Kotiranta H."/>
            <person name="LaButti K.M."/>
            <person name="Lechner B.E."/>
            <person name="Liimatainen K."/>
            <person name="Lipzen A."/>
            <person name="Lukacs Z."/>
            <person name="Mihaltcheva S."/>
            <person name="Morgado L.N."/>
            <person name="Niskanen T."/>
            <person name="Noordeloos M.E."/>
            <person name="Ohm R.A."/>
            <person name="Ortiz-Santana B."/>
            <person name="Ovrebo C."/>
            <person name="Racz N."/>
            <person name="Riley R."/>
            <person name="Savchenko A."/>
            <person name="Shiryaev A."/>
            <person name="Soop K."/>
            <person name="Spirin V."/>
            <person name="Szebenyi C."/>
            <person name="Tomsovsky M."/>
            <person name="Tulloss R.E."/>
            <person name="Uehling J."/>
            <person name="Grigoriev I.V."/>
            <person name="Vagvolgyi C."/>
            <person name="Papp T."/>
            <person name="Martin F.M."/>
            <person name="Miettinen O."/>
            <person name="Hibbett D.S."/>
            <person name="Nagy L.G."/>
        </authorList>
    </citation>
    <scope>NUCLEOTIDE SEQUENCE [LARGE SCALE GENOMIC DNA]</scope>
    <source>
        <strain evidence="2 3">HHB13444</strain>
    </source>
</reference>
<gene>
    <name evidence="2" type="ORF">K466DRAFT_336357</name>
</gene>
<feature type="region of interest" description="Disordered" evidence="1">
    <location>
        <begin position="1"/>
        <end position="118"/>
    </location>
</feature>
<accession>A0A5C3NVT9</accession>
<evidence type="ECO:0000313" key="3">
    <source>
        <dbReference type="Proteomes" id="UP000308197"/>
    </source>
</evidence>
<keyword evidence="3" id="KW-1185">Reference proteome</keyword>
<dbReference type="EMBL" id="ML211596">
    <property type="protein sequence ID" value="TFK81495.1"/>
    <property type="molecule type" value="Genomic_DNA"/>
</dbReference>
<name>A0A5C3NVT9_9APHY</name>
<dbReference type="Proteomes" id="UP000308197">
    <property type="component" value="Unassembled WGS sequence"/>
</dbReference>
<evidence type="ECO:0000313" key="2">
    <source>
        <dbReference type="EMBL" id="TFK81495.1"/>
    </source>
</evidence>
<sequence>MSDGSSSSREPSPRRYRPRSPGSDAGSVASSPWQGPSSALHPSSLQSPAPSPAPLLRQPVGFGASSNPPSNHRASRSSPSPQHYHPSRDVHEGSAQRGGPSKGKEREGKEHSPTRRLTLPFPIHNLNMYSSLRTRIRRKRSASTPTRTISVQEAHPTIRTTARTVLRIELTSVFHQQVALIRNLISPGGTVPHLKPLRIRISSQDRHTTVTTTRRSVRVPLLIVRSKQQHHPRTRHLHLIATHHIAATPSVILHPAIIQTATTAIHVPAEARIPTCRTTHIPLHNSTATPMTPIRLTTSTQATLSRISLMLRISLFSCLSRIPHLLRLHKRNDTSHAVIITRPHPFTLLNPSRRRLPS</sequence>
<organism evidence="2 3">
    <name type="scientific">Polyporus arcularius HHB13444</name>
    <dbReference type="NCBI Taxonomy" id="1314778"/>
    <lineage>
        <taxon>Eukaryota</taxon>
        <taxon>Fungi</taxon>
        <taxon>Dikarya</taxon>
        <taxon>Basidiomycota</taxon>
        <taxon>Agaricomycotina</taxon>
        <taxon>Agaricomycetes</taxon>
        <taxon>Polyporales</taxon>
        <taxon>Polyporaceae</taxon>
        <taxon>Polyporus</taxon>
    </lineage>
</organism>
<dbReference type="InParanoid" id="A0A5C3NVT9"/>
<feature type="compositionally biased region" description="Polar residues" evidence="1">
    <location>
        <begin position="64"/>
        <end position="81"/>
    </location>
</feature>
<protein>
    <submittedName>
        <fullName evidence="2">Uncharacterized protein</fullName>
    </submittedName>
</protein>
<feature type="compositionally biased region" description="Basic and acidic residues" evidence="1">
    <location>
        <begin position="102"/>
        <end position="113"/>
    </location>
</feature>
<feature type="compositionally biased region" description="Low complexity" evidence="1">
    <location>
        <begin position="36"/>
        <end position="48"/>
    </location>
</feature>